<reference evidence="2" key="1">
    <citation type="journal article" date="2023" name="bioRxiv">
        <title>Scaffold-level genome assemblies of two parasitoid biocontrol wasps reveal the parthenogenesis mechanism and an associated novel virus.</title>
        <authorList>
            <person name="Inwood S."/>
            <person name="Skelly J."/>
            <person name="Guhlin J."/>
            <person name="Harrop T."/>
            <person name="Goldson S."/>
            <person name="Dearden P."/>
        </authorList>
    </citation>
    <scope>NUCLEOTIDE SEQUENCE</scope>
    <source>
        <strain evidence="2">Lincoln</strain>
        <tissue evidence="2">Whole body</tissue>
    </source>
</reference>
<dbReference type="EMBL" id="JAQQBR010001952">
    <property type="protein sequence ID" value="KAK0158083.1"/>
    <property type="molecule type" value="Genomic_DNA"/>
</dbReference>
<organism evidence="2 3">
    <name type="scientific">Microctonus hyperodae</name>
    <name type="common">Parasitoid wasp</name>
    <dbReference type="NCBI Taxonomy" id="165561"/>
    <lineage>
        <taxon>Eukaryota</taxon>
        <taxon>Metazoa</taxon>
        <taxon>Ecdysozoa</taxon>
        <taxon>Arthropoda</taxon>
        <taxon>Hexapoda</taxon>
        <taxon>Insecta</taxon>
        <taxon>Pterygota</taxon>
        <taxon>Neoptera</taxon>
        <taxon>Endopterygota</taxon>
        <taxon>Hymenoptera</taxon>
        <taxon>Apocrita</taxon>
        <taxon>Ichneumonoidea</taxon>
        <taxon>Braconidae</taxon>
        <taxon>Euphorinae</taxon>
        <taxon>Microctonus</taxon>
    </lineage>
</organism>
<sequence>MFALVRFDNGLHYVLPSKRVTIIQGKNCIAKYKNGAKYNGYLIDYSDTKADLMKMQEKLLKQKDMINDGDLTLNIMNEHDNSLQNRVGYSTPINSSTVSISDLEISNISSKNQSMVPSTTLESSDPPSGYTEQFNSLESNWPDMSDEHNSHNIQPQATHEISQRNNQMLSVPQNDSGITTNNFYTDNINECTEDDSNLTRLKDVDEESSNERENADVPNYEPSESTNNATIESNAVFEKSSIKEKSLQFDNGNPVDVRELTVPKSHEQKSSKKYMCPFCNMLQTKFQRHLVNKHKNEKDVKEFMVYKPFHPNRRSIIAELRKRGNFQHDTKPELNTGRRLSGYIHICACNVLRRTIFPVLRDDDVARCIRYDELIIQFGNKLCDKYTMTHQHDMIRAQLCLLGHFKLVMMKQNKQIHKYKDVFKPQNFDNAIECLRKIANWDEKIMWF</sequence>
<name>A0AA39F0J9_MICHY</name>
<feature type="region of interest" description="Disordered" evidence="1">
    <location>
        <begin position="111"/>
        <end position="136"/>
    </location>
</feature>
<evidence type="ECO:0000256" key="1">
    <source>
        <dbReference type="SAM" id="MobiDB-lite"/>
    </source>
</evidence>
<reference evidence="2" key="2">
    <citation type="submission" date="2023-03" db="EMBL/GenBank/DDBJ databases">
        <authorList>
            <person name="Inwood S.N."/>
            <person name="Skelly J.G."/>
            <person name="Guhlin J."/>
            <person name="Harrop T.W.R."/>
            <person name="Goldson S.G."/>
            <person name="Dearden P.K."/>
        </authorList>
    </citation>
    <scope>NUCLEOTIDE SEQUENCE</scope>
    <source>
        <strain evidence="2">Lincoln</strain>
        <tissue evidence="2">Whole body</tissue>
    </source>
</reference>
<dbReference type="AlphaFoldDB" id="A0AA39F0J9"/>
<feature type="region of interest" description="Disordered" evidence="1">
    <location>
        <begin position="170"/>
        <end position="229"/>
    </location>
</feature>
<dbReference type="PANTHER" id="PTHR33480">
    <property type="entry name" value="SET DOMAIN-CONTAINING PROTEIN-RELATED"/>
    <property type="match status" value="1"/>
</dbReference>
<evidence type="ECO:0000313" key="3">
    <source>
        <dbReference type="Proteomes" id="UP001168972"/>
    </source>
</evidence>
<evidence type="ECO:0000313" key="2">
    <source>
        <dbReference type="EMBL" id="KAK0158083.1"/>
    </source>
</evidence>
<protein>
    <submittedName>
        <fullName evidence="2">Uncharacterized protein</fullName>
    </submittedName>
</protein>
<proteinExistence type="predicted"/>
<gene>
    <name evidence="2" type="ORF">PV327_011147</name>
</gene>
<dbReference type="PANTHER" id="PTHR33480:SF1">
    <property type="entry name" value="TYR RECOMBINASE DOMAIN-CONTAINING PROTEIN"/>
    <property type="match status" value="1"/>
</dbReference>
<accession>A0AA39F0J9</accession>
<dbReference type="Proteomes" id="UP001168972">
    <property type="component" value="Unassembled WGS sequence"/>
</dbReference>
<comment type="caution">
    <text evidence="2">The sequence shown here is derived from an EMBL/GenBank/DDBJ whole genome shotgun (WGS) entry which is preliminary data.</text>
</comment>
<keyword evidence="3" id="KW-1185">Reference proteome</keyword>
<feature type="compositionally biased region" description="Polar residues" evidence="1">
    <location>
        <begin position="170"/>
        <end position="190"/>
    </location>
</feature>